<organism evidence="1">
    <name type="scientific">Arion vulgaris</name>
    <dbReference type="NCBI Taxonomy" id="1028688"/>
    <lineage>
        <taxon>Eukaryota</taxon>
        <taxon>Metazoa</taxon>
        <taxon>Spiralia</taxon>
        <taxon>Lophotrochozoa</taxon>
        <taxon>Mollusca</taxon>
        <taxon>Gastropoda</taxon>
        <taxon>Heterobranchia</taxon>
        <taxon>Euthyneura</taxon>
        <taxon>Panpulmonata</taxon>
        <taxon>Eupulmonata</taxon>
        <taxon>Stylommatophora</taxon>
        <taxon>Helicina</taxon>
        <taxon>Arionoidea</taxon>
        <taxon>Arionidae</taxon>
        <taxon>Arion</taxon>
    </lineage>
</organism>
<evidence type="ECO:0000313" key="2">
    <source>
        <dbReference type="EMBL" id="CEK88993.1"/>
    </source>
</evidence>
<gene>
    <name evidence="1" type="primary">ORF168317</name>
    <name evidence="2" type="synonym">ORF168330</name>
</gene>
<sequence length="71" mass="8216">MLRSVECLVEWIAGSTGSHSGDPNSIPVRSLVFYFCQEQRKITYLNSFMVTVLAIKFPMSPHCPKKQYYRQ</sequence>
<dbReference type="EMBL" id="HACG01042127">
    <property type="protein sequence ID" value="CEK88992.1"/>
    <property type="molecule type" value="Transcribed_RNA"/>
</dbReference>
<reference evidence="1" key="1">
    <citation type="submission" date="2014-12" db="EMBL/GenBank/DDBJ databases">
        <title>Insight into the proteome of Arion vulgaris.</title>
        <authorList>
            <person name="Aradska J."/>
            <person name="Bulat T."/>
            <person name="Smidak R."/>
            <person name="Sarate P."/>
            <person name="Gangsoo J."/>
            <person name="Sialana F."/>
            <person name="Bilban M."/>
            <person name="Lubec G."/>
        </authorList>
    </citation>
    <scope>NUCLEOTIDE SEQUENCE</scope>
    <source>
        <tissue evidence="1">Skin</tissue>
    </source>
</reference>
<name>A0A0B7B7Y5_9EUPU</name>
<accession>A0A0B7B7Y5</accession>
<dbReference type="AlphaFoldDB" id="A0A0B7B7Y5"/>
<dbReference type="EMBL" id="HACG01042128">
    <property type="protein sequence ID" value="CEK88993.1"/>
    <property type="molecule type" value="Transcribed_RNA"/>
</dbReference>
<protein>
    <submittedName>
        <fullName evidence="1">Uncharacterized protein</fullName>
    </submittedName>
</protein>
<proteinExistence type="predicted"/>
<evidence type="ECO:0000313" key="1">
    <source>
        <dbReference type="EMBL" id="CEK88992.1"/>
    </source>
</evidence>